<evidence type="ECO:0000313" key="2">
    <source>
        <dbReference type="Proteomes" id="UP001208570"/>
    </source>
</evidence>
<reference evidence="1" key="1">
    <citation type="journal article" date="2023" name="Mol. Biol. Evol.">
        <title>Third-Generation Sequencing Reveals the Adaptive Role of the Epigenome in Three Deep-Sea Polychaetes.</title>
        <authorList>
            <person name="Perez M."/>
            <person name="Aroh O."/>
            <person name="Sun Y."/>
            <person name="Lan Y."/>
            <person name="Juniper S.K."/>
            <person name="Young C.R."/>
            <person name="Angers B."/>
            <person name="Qian P.Y."/>
        </authorList>
    </citation>
    <scope>NUCLEOTIDE SEQUENCE</scope>
    <source>
        <strain evidence="1">P08H-3</strain>
    </source>
</reference>
<proteinExistence type="predicted"/>
<accession>A0AAD9J6J1</accession>
<dbReference type="Proteomes" id="UP001208570">
    <property type="component" value="Unassembled WGS sequence"/>
</dbReference>
<sequence length="417" mass="47736">MSVVAGGSEISDFLILVDPPSVIHQGTLLTIEYHCRDPYVVGVQLKVVTCTLREVIMFHRWWPCGSFGEPHVQQITVQLEDRLAYRPSHLNRISTVVESAELLAWIVDDPVLDSLKLDIFRQSAVRVSHRVSLLNPYDRPGKPCTDCRLHLQAVAASGETRAYLTQTDFTLPKLQWCHLVITINGSEWITTKKCLDEQERSSLESHAVTVFPWPVYYDGLMSLTVIGGTEVTPAFKGYVGEAKIYRNKLYKLSQLPDKDARDRIFELGLSEWNRKCSHYLSWVQHVEYRAKMLLDEIIKQKTCQDEVYQMFLARPARDLFVCHIYVAPIPKTYLAAYRIVRHWILQGKQYTWLDIGNILMRNVTSVLEQRGLLGIPSIMATLRQTSCYGNHNATFMLATILNNGMGVKADENQVWLH</sequence>
<keyword evidence="2" id="KW-1185">Reference proteome</keyword>
<name>A0AAD9J6J1_9ANNE</name>
<dbReference type="PANTHER" id="PTHR44444:SF6">
    <property type="entry name" value="LAMININ G DOMAIN-CONTAINING PROTEIN"/>
    <property type="match status" value="1"/>
</dbReference>
<organism evidence="1 2">
    <name type="scientific">Paralvinella palmiformis</name>
    <dbReference type="NCBI Taxonomy" id="53620"/>
    <lineage>
        <taxon>Eukaryota</taxon>
        <taxon>Metazoa</taxon>
        <taxon>Spiralia</taxon>
        <taxon>Lophotrochozoa</taxon>
        <taxon>Annelida</taxon>
        <taxon>Polychaeta</taxon>
        <taxon>Sedentaria</taxon>
        <taxon>Canalipalpata</taxon>
        <taxon>Terebellida</taxon>
        <taxon>Terebelliformia</taxon>
        <taxon>Alvinellidae</taxon>
        <taxon>Paralvinella</taxon>
    </lineage>
</organism>
<gene>
    <name evidence="1" type="ORF">LSH36_576g00016</name>
</gene>
<dbReference type="PANTHER" id="PTHR44444">
    <property type="entry name" value="PROTEIN SEL-1 HOMOLOG 3"/>
    <property type="match status" value="1"/>
</dbReference>
<dbReference type="EMBL" id="JAODUP010000576">
    <property type="protein sequence ID" value="KAK2146961.1"/>
    <property type="molecule type" value="Genomic_DNA"/>
</dbReference>
<protein>
    <submittedName>
        <fullName evidence="1">Uncharacterized protein</fullName>
    </submittedName>
</protein>
<evidence type="ECO:0000313" key="1">
    <source>
        <dbReference type="EMBL" id="KAK2146961.1"/>
    </source>
</evidence>
<comment type="caution">
    <text evidence="1">The sequence shown here is derived from an EMBL/GenBank/DDBJ whole genome shotgun (WGS) entry which is preliminary data.</text>
</comment>
<dbReference type="InterPro" id="IPR042756">
    <property type="entry name" value="Sel-1L3"/>
</dbReference>
<dbReference type="AlphaFoldDB" id="A0AAD9J6J1"/>